<feature type="transmembrane region" description="Helical" evidence="9">
    <location>
        <begin position="380"/>
        <end position="400"/>
    </location>
</feature>
<dbReference type="AlphaFoldDB" id="A0AAX4HCC3"/>
<keyword evidence="4 9" id="KW-0812">Transmembrane</keyword>
<keyword evidence="3 7" id="KW-0813">Transport</keyword>
<feature type="transmembrane region" description="Helical" evidence="9">
    <location>
        <begin position="97"/>
        <end position="116"/>
    </location>
</feature>
<dbReference type="InterPro" id="IPR020846">
    <property type="entry name" value="MFS_dom"/>
</dbReference>
<evidence type="ECO:0000256" key="1">
    <source>
        <dbReference type="ARBA" id="ARBA00004141"/>
    </source>
</evidence>
<evidence type="ECO:0000256" key="9">
    <source>
        <dbReference type="SAM" id="Phobius"/>
    </source>
</evidence>
<feature type="transmembrane region" description="Helical" evidence="9">
    <location>
        <begin position="65"/>
        <end position="85"/>
    </location>
</feature>
<feature type="transmembrane region" description="Helical" evidence="9">
    <location>
        <begin position="189"/>
        <end position="211"/>
    </location>
</feature>
<dbReference type="Gene3D" id="1.20.1250.20">
    <property type="entry name" value="MFS general substrate transporter like domains"/>
    <property type="match status" value="1"/>
</dbReference>
<evidence type="ECO:0000256" key="5">
    <source>
        <dbReference type="ARBA" id="ARBA00022989"/>
    </source>
</evidence>
<dbReference type="InterPro" id="IPR003663">
    <property type="entry name" value="Sugar/inositol_transpt"/>
</dbReference>
<evidence type="ECO:0000256" key="4">
    <source>
        <dbReference type="ARBA" id="ARBA00022692"/>
    </source>
</evidence>
<dbReference type="PANTHER" id="PTHR48022:SF55">
    <property type="entry name" value="SUGAR TRANSPORTER STL1"/>
    <property type="match status" value="1"/>
</dbReference>
<feature type="domain" description="Major facilitator superfamily (MFS) profile" evidence="10">
    <location>
        <begin position="19"/>
        <end position="466"/>
    </location>
</feature>
<evidence type="ECO:0000256" key="6">
    <source>
        <dbReference type="ARBA" id="ARBA00023136"/>
    </source>
</evidence>
<dbReference type="InterPro" id="IPR005829">
    <property type="entry name" value="Sugar_transporter_CS"/>
</dbReference>
<dbReference type="GO" id="GO:0016020">
    <property type="term" value="C:membrane"/>
    <property type="evidence" value="ECO:0007669"/>
    <property type="project" value="UniProtKB-SubCell"/>
</dbReference>
<comment type="subcellular location">
    <subcellularLocation>
        <location evidence="1">Membrane</location>
        <topology evidence="1">Multi-pass membrane protein</topology>
    </subcellularLocation>
</comment>
<gene>
    <name evidence="11" type="ORF">PUMCH_003465</name>
</gene>
<dbReference type="InterPro" id="IPR005828">
    <property type="entry name" value="MFS_sugar_transport-like"/>
</dbReference>
<dbReference type="EMBL" id="CP138897">
    <property type="protein sequence ID" value="WPK26120.1"/>
    <property type="molecule type" value="Genomic_DNA"/>
</dbReference>
<name>A0AAX4HCC3_9ASCO</name>
<dbReference type="PROSITE" id="PS00216">
    <property type="entry name" value="SUGAR_TRANSPORT_1"/>
    <property type="match status" value="1"/>
</dbReference>
<dbReference type="InterPro" id="IPR036259">
    <property type="entry name" value="MFS_trans_sf"/>
</dbReference>
<keyword evidence="6 9" id="KW-0472">Membrane</keyword>
<feature type="transmembrane region" description="Helical" evidence="9">
    <location>
        <begin position="158"/>
        <end position="177"/>
    </location>
</feature>
<comment type="similarity">
    <text evidence="2 7">Belongs to the major facilitator superfamily. Sugar transporter (TC 2.A.1.1) family.</text>
</comment>
<dbReference type="GeneID" id="88174529"/>
<dbReference type="Pfam" id="PF00083">
    <property type="entry name" value="Sugar_tr"/>
    <property type="match status" value="1"/>
</dbReference>
<evidence type="ECO:0000256" key="7">
    <source>
        <dbReference type="RuleBase" id="RU003346"/>
    </source>
</evidence>
<protein>
    <recommendedName>
        <fullName evidence="10">Major facilitator superfamily (MFS) profile domain-containing protein</fullName>
    </recommendedName>
</protein>
<feature type="transmembrane region" description="Helical" evidence="9">
    <location>
        <begin position="441"/>
        <end position="462"/>
    </location>
</feature>
<dbReference type="PRINTS" id="PR00171">
    <property type="entry name" value="SUGRTRNSPORT"/>
</dbReference>
<dbReference type="RefSeq" id="XP_062878502.1">
    <property type="nucleotide sequence ID" value="XM_063022432.1"/>
</dbReference>
<reference evidence="11 12" key="1">
    <citation type="submission" date="2023-10" db="EMBL/GenBank/DDBJ databases">
        <title>Draft Genome Sequence of Candida saopaulonensis from a very Premature Infant with Sepsis.</title>
        <authorList>
            <person name="Ning Y."/>
            <person name="Dai R."/>
            <person name="Xiao M."/>
            <person name="Xu Y."/>
            <person name="Yan Q."/>
            <person name="Zhang L."/>
        </authorList>
    </citation>
    <scope>NUCLEOTIDE SEQUENCE [LARGE SCALE GENOMIC DNA]</scope>
    <source>
        <strain evidence="11 12">19XY460</strain>
    </source>
</reference>
<evidence type="ECO:0000259" key="10">
    <source>
        <dbReference type="PROSITE" id="PS50850"/>
    </source>
</evidence>
<organism evidence="11 12">
    <name type="scientific">Australozyma saopauloensis</name>
    <dbReference type="NCBI Taxonomy" id="291208"/>
    <lineage>
        <taxon>Eukaryota</taxon>
        <taxon>Fungi</taxon>
        <taxon>Dikarya</taxon>
        <taxon>Ascomycota</taxon>
        <taxon>Saccharomycotina</taxon>
        <taxon>Pichiomycetes</taxon>
        <taxon>Metschnikowiaceae</taxon>
        <taxon>Australozyma</taxon>
    </lineage>
</organism>
<keyword evidence="5 9" id="KW-1133">Transmembrane helix</keyword>
<dbReference type="Proteomes" id="UP001338582">
    <property type="component" value="Chromosome 4"/>
</dbReference>
<dbReference type="PROSITE" id="PS50850">
    <property type="entry name" value="MFS"/>
    <property type="match status" value="1"/>
</dbReference>
<evidence type="ECO:0000313" key="12">
    <source>
        <dbReference type="Proteomes" id="UP001338582"/>
    </source>
</evidence>
<feature type="transmembrane region" description="Helical" evidence="9">
    <location>
        <begin position="122"/>
        <end position="146"/>
    </location>
</feature>
<sequence>MFTRTATFGLKGRALRLAVTLTAVIGFSLFGYNQGMMAGIITGTEFNYEFPATDMSKGEKHHVTVIQGAVTSCYELGCFFGALFALFRGEHVGRKPLIVTGSIIIIIGVLISVTTFKEHWGLGQFVIGRVITGIGNGLNTATIPIWQSEMSRAENRGRLVTFEGSVVAVGTLIAYWLDFGLSYVNSSIQWRFPVAFQIFFALILLTGITNLPESPRWLVSKNRKEEAMQVLSKLNDVAIDSDEVYAEITVVQDAVQRFSKSQVGFKDLFSGGRTQHFQRMAIGASTQFFQQFTGCNAAIYYSTVLFETTIFHGQRRLSLILGGVFATVYALSTIPAFFLIDSFGRRNLFLVGALGQGISFTISFACLINPTTENAKGAAVGIFLFIAFFGFTILPLPWIYPPEINPMRTRTVATAVSTCTNWITNFGVVMFTPIFMDTSAWGAYLFFAAMNYLFVPLIFFFYPETAGRSLEEIDIIFAKAHADGRQPWRVAATLPKLSYKEIEEQGTQLGLYDGDFEKEGFDVKEDISSSGSDNGTPAEDLPTNGVLVPENRV</sequence>
<feature type="transmembrane region" description="Helical" evidence="9">
    <location>
        <begin position="319"/>
        <end position="340"/>
    </location>
</feature>
<dbReference type="GO" id="GO:0015793">
    <property type="term" value="P:glycerol transmembrane transport"/>
    <property type="evidence" value="ECO:0007669"/>
    <property type="project" value="TreeGrafter"/>
</dbReference>
<proteinExistence type="inferred from homology"/>
<dbReference type="InterPro" id="IPR050360">
    <property type="entry name" value="MFS_Sugar_Transporters"/>
</dbReference>
<dbReference type="KEGG" id="asau:88174529"/>
<dbReference type="FunFam" id="1.20.1250.20:FF:000061">
    <property type="entry name" value="MFS sugar transporter"/>
    <property type="match status" value="1"/>
</dbReference>
<dbReference type="GO" id="GO:0005351">
    <property type="term" value="F:carbohydrate:proton symporter activity"/>
    <property type="evidence" value="ECO:0007669"/>
    <property type="project" value="TreeGrafter"/>
</dbReference>
<dbReference type="SUPFAM" id="SSF103473">
    <property type="entry name" value="MFS general substrate transporter"/>
    <property type="match status" value="1"/>
</dbReference>
<feature type="region of interest" description="Disordered" evidence="8">
    <location>
        <begin position="525"/>
        <end position="553"/>
    </location>
</feature>
<feature type="transmembrane region" description="Helical" evidence="9">
    <location>
        <begin position="14"/>
        <end position="32"/>
    </location>
</feature>
<evidence type="ECO:0000256" key="8">
    <source>
        <dbReference type="SAM" id="MobiDB-lite"/>
    </source>
</evidence>
<evidence type="ECO:0000313" key="11">
    <source>
        <dbReference type="EMBL" id="WPK26120.1"/>
    </source>
</evidence>
<evidence type="ECO:0000256" key="2">
    <source>
        <dbReference type="ARBA" id="ARBA00010992"/>
    </source>
</evidence>
<evidence type="ECO:0000256" key="3">
    <source>
        <dbReference type="ARBA" id="ARBA00022448"/>
    </source>
</evidence>
<keyword evidence="12" id="KW-1185">Reference proteome</keyword>
<accession>A0AAX4HCC3</accession>
<feature type="transmembrane region" description="Helical" evidence="9">
    <location>
        <begin position="346"/>
        <end position="368"/>
    </location>
</feature>
<dbReference type="NCBIfam" id="TIGR00879">
    <property type="entry name" value="SP"/>
    <property type="match status" value="1"/>
</dbReference>
<dbReference type="PANTHER" id="PTHR48022">
    <property type="entry name" value="PLASTIDIC GLUCOSE TRANSPORTER 4"/>
    <property type="match status" value="1"/>
</dbReference>